<dbReference type="AlphaFoldDB" id="A0AAN6TWM0"/>
<keyword evidence="1" id="KW-0812">Transmembrane</keyword>
<keyword evidence="3" id="KW-1185">Reference proteome</keyword>
<dbReference type="EMBL" id="MU853231">
    <property type="protein sequence ID" value="KAK4122102.1"/>
    <property type="molecule type" value="Genomic_DNA"/>
</dbReference>
<dbReference type="GeneID" id="87832421"/>
<comment type="caution">
    <text evidence="2">The sequence shown here is derived from an EMBL/GenBank/DDBJ whole genome shotgun (WGS) entry which is preliminary data.</text>
</comment>
<protein>
    <submittedName>
        <fullName evidence="2">Uncharacterized protein</fullName>
    </submittedName>
</protein>
<proteinExistence type="predicted"/>
<evidence type="ECO:0000313" key="2">
    <source>
        <dbReference type="EMBL" id="KAK4122102.1"/>
    </source>
</evidence>
<keyword evidence="1" id="KW-0472">Membrane</keyword>
<dbReference type="RefSeq" id="XP_062645873.1">
    <property type="nucleotide sequence ID" value="XM_062795653.1"/>
</dbReference>
<accession>A0AAN6TWM0</accession>
<evidence type="ECO:0000313" key="3">
    <source>
        <dbReference type="Proteomes" id="UP001302602"/>
    </source>
</evidence>
<gene>
    <name evidence="2" type="ORF">N657DRAFT_672737</name>
</gene>
<name>A0AAN6TWM0_9PEZI</name>
<keyword evidence="1" id="KW-1133">Transmembrane helix</keyword>
<reference evidence="2" key="2">
    <citation type="submission" date="2023-05" db="EMBL/GenBank/DDBJ databases">
        <authorList>
            <consortium name="Lawrence Berkeley National Laboratory"/>
            <person name="Steindorff A."/>
            <person name="Hensen N."/>
            <person name="Bonometti L."/>
            <person name="Westerberg I."/>
            <person name="Brannstrom I.O."/>
            <person name="Guillou S."/>
            <person name="Cros-Aarteil S."/>
            <person name="Calhoun S."/>
            <person name="Haridas S."/>
            <person name="Kuo A."/>
            <person name="Mondo S."/>
            <person name="Pangilinan J."/>
            <person name="Riley R."/>
            <person name="Labutti K."/>
            <person name="Andreopoulos B."/>
            <person name="Lipzen A."/>
            <person name="Chen C."/>
            <person name="Yanf M."/>
            <person name="Daum C."/>
            <person name="Ng V."/>
            <person name="Clum A."/>
            <person name="Ohm R."/>
            <person name="Martin F."/>
            <person name="Silar P."/>
            <person name="Natvig D."/>
            <person name="Lalanne C."/>
            <person name="Gautier V."/>
            <person name="Ament-Velasquez S.L."/>
            <person name="Kruys A."/>
            <person name="Hutchinson M.I."/>
            <person name="Powell A.J."/>
            <person name="Barry K."/>
            <person name="Miller A.N."/>
            <person name="Grigoriev I.V."/>
            <person name="Debuchy R."/>
            <person name="Gladieux P."/>
            <person name="Thoren M.H."/>
            <person name="Johannesson H."/>
        </authorList>
    </citation>
    <scope>NUCLEOTIDE SEQUENCE</scope>
    <source>
        <strain evidence="2">CBS 731.68</strain>
    </source>
</reference>
<dbReference type="Proteomes" id="UP001302602">
    <property type="component" value="Unassembled WGS sequence"/>
</dbReference>
<evidence type="ECO:0000256" key="1">
    <source>
        <dbReference type="SAM" id="Phobius"/>
    </source>
</evidence>
<sequence>MLEDGRYSVYRVRERAQRRAKRRVTFYKALWVGVTWLCFLVLLAILLLSDCTTWIRVTNCVALTTWSICLRMVENLFIRPAEVARGTVIRGDSPDAVYVLGRDNSAFVLEGTRQQIKEWSTRGLRYGPNLDIFHGVLSLRRTTMDQAAFVLLNVLGQVNLHVGRMLNSLDCLTPLERLDESKDSVICRTISMHC</sequence>
<feature type="transmembrane region" description="Helical" evidence="1">
    <location>
        <begin position="25"/>
        <end position="48"/>
    </location>
</feature>
<organism evidence="2 3">
    <name type="scientific">Parathielavia appendiculata</name>
    <dbReference type="NCBI Taxonomy" id="2587402"/>
    <lineage>
        <taxon>Eukaryota</taxon>
        <taxon>Fungi</taxon>
        <taxon>Dikarya</taxon>
        <taxon>Ascomycota</taxon>
        <taxon>Pezizomycotina</taxon>
        <taxon>Sordariomycetes</taxon>
        <taxon>Sordariomycetidae</taxon>
        <taxon>Sordariales</taxon>
        <taxon>Chaetomiaceae</taxon>
        <taxon>Parathielavia</taxon>
    </lineage>
</organism>
<reference evidence="2" key="1">
    <citation type="journal article" date="2023" name="Mol. Phylogenet. Evol.">
        <title>Genome-scale phylogeny and comparative genomics of the fungal order Sordariales.</title>
        <authorList>
            <person name="Hensen N."/>
            <person name="Bonometti L."/>
            <person name="Westerberg I."/>
            <person name="Brannstrom I.O."/>
            <person name="Guillou S."/>
            <person name="Cros-Aarteil S."/>
            <person name="Calhoun S."/>
            <person name="Haridas S."/>
            <person name="Kuo A."/>
            <person name="Mondo S."/>
            <person name="Pangilinan J."/>
            <person name="Riley R."/>
            <person name="LaButti K."/>
            <person name="Andreopoulos B."/>
            <person name="Lipzen A."/>
            <person name="Chen C."/>
            <person name="Yan M."/>
            <person name="Daum C."/>
            <person name="Ng V."/>
            <person name="Clum A."/>
            <person name="Steindorff A."/>
            <person name="Ohm R.A."/>
            <person name="Martin F."/>
            <person name="Silar P."/>
            <person name="Natvig D.O."/>
            <person name="Lalanne C."/>
            <person name="Gautier V."/>
            <person name="Ament-Velasquez S.L."/>
            <person name="Kruys A."/>
            <person name="Hutchinson M.I."/>
            <person name="Powell A.J."/>
            <person name="Barry K."/>
            <person name="Miller A.N."/>
            <person name="Grigoriev I.V."/>
            <person name="Debuchy R."/>
            <person name="Gladieux P."/>
            <person name="Hiltunen Thoren M."/>
            <person name="Johannesson H."/>
        </authorList>
    </citation>
    <scope>NUCLEOTIDE SEQUENCE</scope>
    <source>
        <strain evidence="2">CBS 731.68</strain>
    </source>
</reference>